<dbReference type="KEGG" id="fli:Fleli_3296"/>
<protein>
    <recommendedName>
        <fullName evidence="6">7,8-dihydroneopterin aldolase</fullName>
        <ecNumber evidence="6">4.1.2.25</ecNumber>
    </recommendedName>
</protein>
<dbReference type="RefSeq" id="WP_014799053.1">
    <property type="nucleotide sequence ID" value="NC_018018.1"/>
</dbReference>
<dbReference type="EC" id="4.1.2.25" evidence="6"/>
<dbReference type="PANTHER" id="PTHR42844:SF1">
    <property type="entry name" value="DIHYDRONEOPTERIN ALDOLASE 1-RELATED"/>
    <property type="match status" value="1"/>
</dbReference>
<dbReference type="GO" id="GO:0004150">
    <property type="term" value="F:dihydroneopterin aldolase activity"/>
    <property type="evidence" value="ECO:0007669"/>
    <property type="project" value="UniProtKB-UniRule"/>
</dbReference>
<keyword evidence="9" id="KW-1185">Reference proteome</keyword>
<dbReference type="AlphaFoldDB" id="I4ANU0"/>
<dbReference type="GO" id="GO:0046656">
    <property type="term" value="P:folic acid biosynthetic process"/>
    <property type="evidence" value="ECO:0007669"/>
    <property type="project" value="UniProtKB-UniRule"/>
</dbReference>
<keyword evidence="4 6" id="KW-0289">Folate biosynthesis</keyword>
<evidence type="ECO:0000256" key="5">
    <source>
        <dbReference type="ARBA" id="ARBA00023239"/>
    </source>
</evidence>
<dbReference type="Pfam" id="PF02152">
    <property type="entry name" value="FolB"/>
    <property type="match status" value="1"/>
</dbReference>
<organism evidence="8 9">
    <name type="scientific">Bernardetia litoralis (strain ATCC 23117 / DSM 6794 / NBRC 15988 / NCIMB 1366 / Fx l1 / Sio-4)</name>
    <name type="common">Flexibacter litoralis</name>
    <dbReference type="NCBI Taxonomy" id="880071"/>
    <lineage>
        <taxon>Bacteria</taxon>
        <taxon>Pseudomonadati</taxon>
        <taxon>Bacteroidota</taxon>
        <taxon>Cytophagia</taxon>
        <taxon>Cytophagales</taxon>
        <taxon>Bernardetiaceae</taxon>
        <taxon>Bernardetia</taxon>
    </lineage>
</organism>
<dbReference type="GO" id="GO:0046654">
    <property type="term" value="P:tetrahydrofolate biosynthetic process"/>
    <property type="evidence" value="ECO:0007669"/>
    <property type="project" value="UniProtKB-UniRule"/>
</dbReference>
<dbReference type="GO" id="GO:0005737">
    <property type="term" value="C:cytoplasm"/>
    <property type="evidence" value="ECO:0007669"/>
    <property type="project" value="TreeGrafter"/>
</dbReference>
<reference evidence="9" key="1">
    <citation type="submission" date="2012-06" db="EMBL/GenBank/DDBJ databases">
        <title>The complete genome of Flexibacter litoralis DSM 6794.</title>
        <authorList>
            <person name="Lucas S."/>
            <person name="Copeland A."/>
            <person name="Lapidus A."/>
            <person name="Glavina del Rio T."/>
            <person name="Dalin E."/>
            <person name="Tice H."/>
            <person name="Bruce D."/>
            <person name="Goodwin L."/>
            <person name="Pitluck S."/>
            <person name="Peters L."/>
            <person name="Ovchinnikova G."/>
            <person name="Lu M."/>
            <person name="Kyrpides N."/>
            <person name="Mavromatis K."/>
            <person name="Ivanova N."/>
            <person name="Brettin T."/>
            <person name="Detter J.C."/>
            <person name="Han C."/>
            <person name="Larimer F."/>
            <person name="Land M."/>
            <person name="Hauser L."/>
            <person name="Markowitz V."/>
            <person name="Cheng J.-F."/>
            <person name="Hugenholtz P."/>
            <person name="Woyke T."/>
            <person name="Wu D."/>
            <person name="Spring S."/>
            <person name="Lang E."/>
            <person name="Kopitz M."/>
            <person name="Brambilla E."/>
            <person name="Klenk H.-P."/>
            <person name="Eisen J.A."/>
        </authorList>
    </citation>
    <scope>NUCLEOTIDE SEQUENCE [LARGE SCALE GENOMIC DNA]</scope>
    <source>
        <strain evidence="9">ATCC 23117 / DSM 6794 / NBRC 15988 / NCIMB 1366 / Sio-4</strain>
    </source>
</reference>
<dbReference type="SMART" id="SM00905">
    <property type="entry name" value="FolB"/>
    <property type="match status" value="1"/>
</dbReference>
<evidence type="ECO:0000313" key="8">
    <source>
        <dbReference type="EMBL" id="AFM05625.1"/>
    </source>
</evidence>
<evidence type="ECO:0000256" key="1">
    <source>
        <dbReference type="ARBA" id="ARBA00001353"/>
    </source>
</evidence>
<dbReference type="NCBIfam" id="TIGR00526">
    <property type="entry name" value="folB_dom"/>
    <property type="match status" value="1"/>
</dbReference>
<dbReference type="OrthoDB" id="9803748at2"/>
<dbReference type="STRING" id="880071.Fleli_3296"/>
<comment type="pathway">
    <text evidence="2 6">Cofactor biosynthesis; tetrahydrofolate biosynthesis; 2-amino-4-hydroxy-6-hydroxymethyl-7,8-dihydropteridine diphosphate from 7,8-dihydroneopterin triphosphate: step 3/4.</text>
</comment>
<dbReference type="eggNOG" id="COG1539">
    <property type="taxonomic scope" value="Bacteria"/>
</dbReference>
<name>I4ANU0_BERLS</name>
<dbReference type="Proteomes" id="UP000006054">
    <property type="component" value="Chromosome"/>
</dbReference>
<gene>
    <name evidence="8" type="ordered locus">Fleli_3296</name>
</gene>
<comment type="catalytic activity">
    <reaction evidence="1 6">
        <text>7,8-dihydroneopterin = 6-hydroxymethyl-7,8-dihydropterin + glycolaldehyde</text>
        <dbReference type="Rhea" id="RHEA:10540"/>
        <dbReference type="ChEBI" id="CHEBI:17001"/>
        <dbReference type="ChEBI" id="CHEBI:17071"/>
        <dbReference type="ChEBI" id="CHEBI:44841"/>
        <dbReference type="EC" id="4.1.2.25"/>
    </reaction>
</comment>
<evidence type="ECO:0000313" key="9">
    <source>
        <dbReference type="Proteomes" id="UP000006054"/>
    </source>
</evidence>
<dbReference type="EMBL" id="CP003345">
    <property type="protein sequence ID" value="AFM05625.1"/>
    <property type="molecule type" value="Genomic_DNA"/>
</dbReference>
<evidence type="ECO:0000256" key="6">
    <source>
        <dbReference type="RuleBase" id="RU362079"/>
    </source>
</evidence>
<dbReference type="InterPro" id="IPR043133">
    <property type="entry name" value="GTP-CH-I_C/QueF"/>
</dbReference>
<evidence type="ECO:0000256" key="4">
    <source>
        <dbReference type="ARBA" id="ARBA00022909"/>
    </source>
</evidence>
<feature type="domain" description="Dihydroneopterin aldolase/epimerase" evidence="7">
    <location>
        <begin position="4"/>
        <end position="116"/>
    </location>
</feature>
<evidence type="ECO:0000256" key="3">
    <source>
        <dbReference type="ARBA" id="ARBA00005708"/>
    </source>
</evidence>
<comment type="function">
    <text evidence="6">Catalyzes the conversion of 7,8-dihydroneopterin to 6-hydroxymethyl-7,8-dihydropterin.</text>
</comment>
<evidence type="ECO:0000259" key="7">
    <source>
        <dbReference type="SMART" id="SM00905"/>
    </source>
</evidence>
<dbReference type="UniPathway" id="UPA00077">
    <property type="reaction ID" value="UER00154"/>
</dbReference>
<dbReference type="InterPro" id="IPR006156">
    <property type="entry name" value="Dihydroneopterin_aldolase"/>
</dbReference>
<sequence length="123" mass="13885">MGKVALEELEFFAKHGVLKEEQIIGNRYRIDVEVETDLEKASKSDNVEDTVDYGHLYKIVEREVNIPAKLLEHLAGNILKGILDEIPKVDNAKVVVHKYNAPIGGVCKWSKVTLERSRKSAEN</sequence>
<comment type="similarity">
    <text evidence="3 6">Belongs to the DHNA family.</text>
</comment>
<dbReference type="SUPFAM" id="SSF55620">
    <property type="entry name" value="Tetrahydrobiopterin biosynthesis enzymes-like"/>
    <property type="match status" value="1"/>
</dbReference>
<dbReference type="PANTHER" id="PTHR42844">
    <property type="entry name" value="DIHYDRONEOPTERIN ALDOLASE 1-RELATED"/>
    <property type="match status" value="1"/>
</dbReference>
<dbReference type="HOGENOM" id="CLU_112632_1_2_10"/>
<accession>I4ANU0</accession>
<keyword evidence="5 6" id="KW-0456">Lyase</keyword>
<dbReference type="Gene3D" id="3.30.1130.10">
    <property type="match status" value="1"/>
</dbReference>
<dbReference type="NCBIfam" id="TIGR00525">
    <property type="entry name" value="folB"/>
    <property type="match status" value="1"/>
</dbReference>
<dbReference type="InterPro" id="IPR006157">
    <property type="entry name" value="FolB_dom"/>
</dbReference>
<proteinExistence type="inferred from homology"/>
<evidence type="ECO:0000256" key="2">
    <source>
        <dbReference type="ARBA" id="ARBA00005013"/>
    </source>
</evidence>